<keyword evidence="2" id="KW-0472">Membrane</keyword>
<sequence length="173" mass="19517">MWEVMTRGQTPYPGVENSEIYEYLIKGERLKKPPDCRPDMCYELMHSCWSPVPKCRPSFSDLVTQLQTLLLSLESNPQPAALLYVNLQEEGAGLRRKGRGYSSRGGVTALLETTRLDVFGIRSSSGHRRRLQGCCLSPLLYILYTHQCRSSHQDRHILKFADDSVIVESAVGG</sequence>
<proteinExistence type="predicted"/>
<dbReference type="GO" id="GO:0005886">
    <property type="term" value="C:plasma membrane"/>
    <property type="evidence" value="ECO:0007669"/>
    <property type="project" value="UniProtKB-SubCell"/>
</dbReference>
<keyword evidence="8" id="KW-1185">Reference proteome</keyword>
<organism evidence="7 8">
    <name type="scientific">Mugilogobius chulae</name>
    <name type="common">yellowstripe goby</name>
    <dbReference type="NCBI Taxonomy" id="88201"/>
    <lineage>
        <taxon>Eukaryota</taxon>
        <taxon>Metazoa</taxon>
        <taxon>Chordata</taxon>
        <taxon>Craniata</taxon>
        <taxon>Vertebrata</taxon>
        <taxon>Euteleostomi</taxon>
        <taxon>Actinopterygii</taxon>
        <taxon>Neopterygii</taxon>
        <taxon>Teleostei</taxon>
        <taxon>Neoteleostei</taxon>
        <taxon>Acanthomorphata</taxon>
        <taxon>Gobiaria</taxon>
        <taxon>Gobiiformes</taxon>
        <taxon>Gobioidei</taxon>
        <taxon>Gobiidae</taxon>
        <taxon>Gobionellinae</taxon>
        <taxon>Mugilogobius</taxon>
    </lineage>
</organism>
<dbReference type="GO" id="GO:0043235">
    <property type="term" value="C:receptor complex"/>
    <property type="evidence" value="ECO:0007669"/>
    <property type="project" value="TreeGrafter"/>
</dbReference>
<dbReference type="GO" id="GO:0007169">
    <property type="term" value="P:cell surface receptor protein tyrosine kinase signaling pathway"/>
    <property type="evidence" value="ECO:0007669"/>
    <property type="project" value="TreeGrafter"/>
</dbReference>
<comment type="caution">
    <text evidence="7">The sequence shown here is derived from an EMBL/GenBank/DDBJ whole genome shotgun (WGS) entry which is preliminary data.</text>
</comment>
<dbReference type="PANTHER" id="PTHR24416">
    <property type="entry name" value="TYROSINE-PROTEIN KINASE RECEPTOR"/>
    <property type="match status" value="1"/>
</dbReference>
<keyword evidence="3" id="KW-0732">Signal</keyword>
<dbReference type="InterPro" id="IPR050122">
    <property type="entry name" value="RTK"/>
</dbReference>
<evidence type="ECO:0000313" key="8">
    <source>
        <dbReference type="Proteomes" id="UP001460270"/>
    </source>
</evidence>
<reference evidence="8" key="1">
    <citation type="submission" date="2024-04" db="EMBL/GenBank/DDBJ databases">
        <title>Salinicola lusitanus LLJ914,a marine bacterium isolated from the Okinawa Trough.</title>
        <authorList>
            <person name="Li J."/>
        </authorList>
    </citation>
    <scope>NUCLEOTIDE SEQUENCE [LARGE SCALE GENOMIC DNA]</scope>
</reference>
<feature type="domain" description="Serine-threonine/tyrosine-protein kinase catalytic" evidence="6">
    <location>
        <begin position="1"/>
        <end position="66"/>
    </location>
</feature>
<evidence type="ECO:0000256" key="1">
    <source>
        <dbReference type="ARBA" id="ARBA00004251"/>
    </source>
</evidence>
<evidence type="ECO:0000259" key="6">
    <source>
        <dbReference type="Pfam" id="PF07714"/>
    </source>
</evidence>
<evidence type="ECO:0000256" key="2">
    <source>
        <dbReference type="ARBA" id="ARBA00022475"/>
    </source>
</evidence>
<dbReference type="Pfam" id="PF07714">
    <property type="entry name" value="PK_Tyr_Ser-Thr"/>
    <property type="match status" value="1"/>
</dbReference>
<dbReference type="Gene3D" id="1.10.510.10">
    <property type="entry name" value="Transferase(Phosphotransferase) domain 1"/>
    <property type="match status" value="1"/>
</dbReference>
<accession>A0AAW0MNG3</accession>
<dbReference type="PANTHER" id="PTHR24416:SF279">
    <property type="entry name" value="TYROSINE-PROTEIN KINASE RECEPTOR TYRO3"/>
    <property type="match status" value="1"/>
</dbReference>
<dbReference type="AlphaFoldDB" id="A0AAW0MNG3"/>
<dbReference type="GO" id="GO:0007399">
    <property type="term" value="P:nervous system development"/>
    <property type="evidence" value="ECO:0007669"/>
    <property type="project" value="TreeGrafter"/>
</dbReference>
<dbReference type="GO" id="GO:0016477">
    <property type="term" value="P:cell migration"/>
    <property type="evidence" value="ECO:0007669"/>
    <property type="project" value="TreeGrafter"/>
</dbReference>
<dbReference type="InterPro" id="IPR011009">
    <property type="entry name" value="Kinase-like_dom_sf"/>
</dbReference>
<comment type="subcellular location">
    <subcellularLocation>
        <location evidence="1">Cell membrane</location>
        <topology evidence="1">Single-pass type I membrane protein</topology>
    </subcellularLocation>
</comment>
<dbReference type="GO" id="GO:0004714">
    <property type="term" value="F:transmembrane receptor protein tyrosine kinase activity"/>
    <property type="evidence" value="ECO:0007669"/>
    <property type="project" value="TreeGrafter"/>
</dbReference>
<dbReference type="GO" id="GO:0006909">
    <property type="term" value="P:phagocytosis"/>
    <property type="evidence" value="ECO:0007669"/>
    <property type="project" value="TreeGrafter"/>
</dbReference>
<keyword evidence="2" id="KW-1003">Cell membrane</keyword>
<dbReference type="Proteomes" id="UP001460270">
    <property type="component" value="Unassembled WGS sequence"/>
</dbReference>
<protein>
    <recommendedName>
        <fullName evidence="6">Serine-threonine/tyrosine-protein kinase catalytic domain-containing protein</fullName>
    </recommendedName>
</protein>
<dbReference type="SUPFAM" id="SSF56112">
    <property type="entry name" value="Protein kinase-like (PK-like)"/>
    <property type="match status" value="1"/>
</dbReference>
<dbReference type="GO" id="GO:0005524">
    <property type="term" value="F:ATP binding"/>
    <property type="evidence" value="ECO:0007669"/>
    <property type="project" value="UniProtKB-KW"/>
</dbReference>
<keyword evidence="4" id="KW-0547">Nucleotide-binding</keyword>
<gene>
    <name evidence="7" type="ORF">WMY93_032663</name>
</gene>
<evidence type="ECO:0000313" key="7">
    <source>
        <dbReference type="EMBL" id="KAK7880697.1"/>
    </source>
</evidence>
<evidence type="ECO:0000256" key="4">
    <source>
        <dbReference type="ARBA" id="ARBA00022741"/>
    </source>
</evidence>
<evidence type="ECO:0000256" key="5">
    <source>
        <dbReference type="ARBA" id="ARBA00022840"/>
    </source>
</evidence>
<dbReference type="InterPro" id="IPR001245">
    <property type="entry name" value="Ser-Thr/Tyr_kinase_cat_dom"/>
</dbReference>
<keyword evidence="5" id="KW-0067">ATP-binding</keyword>
<name>A0AAW0MNG3_9GOBI</name>
<dbReference type="EMBL" id="JBBPFD010000058">
    <property type="protein sequence ID" value="KAK7880697.1"/>
    <property type="molecule type" value="Genomic_DNA"/>
</dbReference>
<evidence type="ECO:0000256" key="3">
    <source>
        <dbReference type="ARBA" id="ARBA00022729"/>
    </source>
</evidence>